<sequence length="225" mass="25440">MSGDKGTTPIGPGHYDGYHPSMWWVASYLCNEVLDPLPSKEITFLHRPRQVGRVVPSVSSYVVPIRRLTGIKSLSADKVFDKYFPSNEIKNFDEFHINFLKLCSDFNSVMLGKHYKPPSNEDIKACYKQWSNLKGTGEKEVQRKNLVLDLLTKNVKEIKTGDTIIMTGLVVPPTLMVLKKSSQNVPQLKRFRLDLVPDVVFVPTFTIAALFTVKALQLKQGNKTK</sequence>
<gene>
    <name evidence="1" type="ORF">MA16_Dca024574</name>
</gene>
<dbReference type="AlphaFoldDB" id="A0A2I0WWS4"/>
<reference evidence="1 2" key="1">
    <citation type="journal article" date="2016" name="Sci. Rep.">
        <title>The Dendrobium catenatum Lindl. genome sequence provides insights into polysaccharide synthase, floral development and adaptive evolution.</title>
        <authorList>
            <person name="Zhang G.Q."/>
            <person name="Xu Q."/>
            <person name="Bian C."/>
            <person name="Tsai W.C."/>
            <person name="Yeh C.M."/>
            <person name="Liu K.W."/>
            <person name="Yoshida K."/>
            <person name="Zhang L.S."/>
            <person name="Chang S.B."/>
            <person name="Chen F."/>
            <person name="Shi Y."/>
            <person name="Su Y.Y."/>
            <person name="Zhang Y.Q."/>
            <person name="Chen L.J."/>
            <person name="Yin Y."/>
            <person name="Lin M."/>
            <person name="Huang H."/>
            <person name="Deng H."/>
            <person name="Wang Z.W."/>
            <person name="Zhu S.L."/>
            <person name="Zhao X."/>
            <person name="Deng C."/>
            <person name="Niu S.C."/>
            <person name="Huang J."/>
            <person name="Wang M."/>
            <person name="Liu G.H."/>
            <person name="Yang H.J."/>
            <person name="Xiao X.J."/>
            <person name="Hsiao Y.Y."/>
            <person name="Wu W.L."/>
            <person name="Chen Y.Y."/>
            <person name="Mitsuda N."/>
            <person name="Ohme-Takagi M."/>
            <person name="Luo Y.B."/>
            <person name="Van de Peer Y."/>
            <person name="Liu Z.J."/>
        </authorList>
    </citation>
    <scope>NUCLEOTIDE SEQUENCE [LARGE SCALE GENOMIC DNA]</scope>
    <source>
        <tissue evidence="1">The whole plant</tissue>
    </source>
</reference>
<dbReference type="Proteomes" id="UP000233837">
    <property type="component" value="Unassembled WGS sequence"/>
</dbReference>
<evidence type="ECO:0000313" key="2">
    <source>
        <dbReference type="Proteomes" id="UP000233837"/>
    </source>
</evidence>
<name>A0A2I0WWS4_9ASPA</name>
<organism evidence="1 2">
    <name type="scientific">Dendrobium catenatum</name>
    <dbReference type="NCBI Taxonomy" id="906689"/>
    <lineage>
        <taxon>Eukaryota</taxon>
        <taxon>Viridiplantae</taxon>
        <taxon>Streptophyta</taxon>
        <taxon>Embryophyta</taxon>
        <taxon>Tracheophyta</taxon>
        <taxon>Spermatophyta</taxon>
        <taxon>Magnoliopsida</taxon>
        <taxon>Liliopsida</taxon>
        <taxon>Asparagales</taxon>
        <taxon>Orchidaceae</taxon>
        <taxon>Epidendroideae</taxon>
        <taxon>Malaxideae</taxon>
        <taxon>Dendrobiinae</taxon>
        <taxon>Dendrobium</taxon>
    </lineage>
</organism>
<dbReference type="PANTHER" id="PTHR37754:SF1">
    <property type="entry name" value="CALCIUM ION-BINDING PROTEIN"/>
    <property type="match status" value="1"/>
</dbReference>
<protein>
    <submittedName>
        <fullName evidence="1">Uncharacterized protein</fullName>
    </submittedName>
</protein>
<reference evidence="1 2" key="2">
    <citation type="journal article" date="2017" name="Nature">
        <title>The Apostasia genome and the evolution of orchids.</title>
        <authorList>
            <person name="Zhang G.Q."/>
            <person name="Liu K.W."/>
            <person name="Li Z."/>
            <person name="Lohaus R."/>
            <person name="Hsiao Y.Y."/>
            <person name="Niu S.C."/>
            <person name="Wang J.Y."/>
            <person name="Lin Y.C."/>
            <person name="Xu Q."/>
            <person name="Chen L.J."/>
            <person name="Yoshida K."/>
            <person name="Fujiwara S."/>
            <person name="Wang Z.W."/>
            <person name="Zhang Y.Q."/>
            <person name="Mitsuda N."/>
            <person name="Wang M."/>
            <person name="Liu G.H."/>
            <person name="Pecoraro L."/>
            <person name="Huang H.X."/>
            <person name="Xiao X.J."/>
            <person name="Lin M."/>
            <person name="Wu X.Y."/>
            <person name="Wu W.L."/>
            <person name="Chen Y.Y."/>
            <person name="Chang S.B."/>
            <person name="Sakamoto S."/>
            <person name="Ohme-Takagi M."/>
            <person name="Yagi M."/>
            <person name="Zeng S.J."/>
            <person name="Shen C.Y."/>
            <person name="Yeh C.M."/>
            <person name="Luo Y.B."/>
            <person name="Tsai W.C."/>
            <person name="Van de Peer Y."/>
            <person name="Liu Z.J."/>
        </authorList>
    </citation>
    <scope>NUCLEOTIDE SEQUENCE [LARGE SCALE GENOMIC DNA]</scope>
    <source>
        <tissue evidence="1">The whole plant</tissue>
    </source>
</reference>
<dbReference type="EMBL" id="KZ502376">
    <property type="protein sequence ID" value="PKU80104.1"/>
    <property type="molecule type" value="Genomic_DNA"/>
</dbReference>
<dbReference type="PANTHER" id="PTHR37754">
    <property type="entry name" value="CALCIUM ION-BINDING PROTEIN"/>
    <property type="match status" value="1"/>
</dbReference>
<keyword evidence="2" id="KW-1185">Reference proteome</keyword>
<dbReference type="STRING" id="906689.A0A2I0WWS4"/>
<evidence type="ECO:0000313" key="1">
    <source>
        <dbReference type="EMBL" id="PKU80104.1"/>
    </source>
</evidence>
<accession>A0A2I0WWS4</accession>
<proteinExistence type="predicted"/>